<dbReference type="EMBL" id="AQQX01000010">
    <property type="protein sequence ID" value="KGM47449.1"/>
    <property type="molecule type" value="Genomic_DNA"/>
</dbReference>
<evidence type="ECO:0000313" key="2">
    <source>
        <dbReference type="Proteomes" id="UP000030004"/>
    </source>
</evidence>
<sequence length="180" mass="20975">MAWPHRRWLHSPMRVKALPECRALHFDLICVSQDETPLGTLPTDTEILAKQLNLTETDFKRLCALDFGPLHGWRPVRCLDEVRLYHPVVLEMALEALSRKEDNRARNEAANRKKRLQRLRAVMMGYHKELGQNDAAVEWIDEWLVERCTGNRTASWVERAIQAWTARTLGHRLHGKPPRT</sequence>
<keyword evidence="2" id="KW-1185">Reference proteome</keyword>
<evidence type="ECO:0000313" key="1">
    <source>
        <dbReference type="EMBL" id="KGM47449.1"/>
    </source>
</evidence>
<organism evidence="1 2">
    <name type="scientific">Pseudooceanicola atlanticus</name>
    <dbReference type="NCBI Taxonomy" id="1461694"/>
    <lineage>
        <taxon>Bacteria</taxon>
        <taxon>Pseudomonadati</taxon>
        <taxon>Pseudomonadota</taxon>
        <taxon>Alphaproteobacteria</taxon>
        <taxon>Rhodobacterales</taxon>
        <taxon>Paracoccaceae</taxon>
        <taxon>Pseudooceanicola</taxon>
    </lineage>
</organism>
<dbReference type="Proteomes" id="UP000030004">
    <property type="component" value="Unassembled WGS sequence"/>
</dbReference>
<gene>
    <name evidence="1" type="ORF">ATO9_17625</name>
</gene>
<reference evidence="1 2" key="1">
    <citation type="journal article" date="2015" name="Antonie Van Leeuwenhoek">
        <title>Pseudooceanicola atlanticus gen. nov. sp. nov., isolated from surface seawater of the Atlantic Ocean and reclassification of Oceanicola batsensis, Oceanicola marinus, Oceanicola nitratireducens, Oceanicola nanhaiensis, Oceanicola antarcticus and Oceanicola flagellatus, as Pseudooceanicola batsensis comb. nov., Pseudooceanicola marinus comb. nov., Pseudooceanicola nitratireducens comb. nov., Pseudooceanicola nanhaiensis comb. nov., Pseudooceanicola antarcticus comb. nov., and Pseudooceanicola flagellatus comb. nov.</title>
        <authorList>
            <person name="Lai Q."/>
            <person name="Li G."/>
            <person name="Liu X."/>
            <person name="Du Y."/>
            <person name="Sun F."/>
            <person name="Shao Z."/>
        </authorList>
    </citation>
    <scope>NUCLEOTIDE SEQUENCE [LARGE SCALE GENOMIC DNA]</scope>
    <source>
        <strain evidence="1 2">22II-s11g</strain>
    </source>
</reference>
<dbReference type="STRING" id="1461694.ATO9_17625"/>
<proteinExistence type="predicted"/>
<dbReference type="eggNOG" id="ENOG502ZCBT">
    <property type="taxonomic scope" value="Bacteria"/>
</dbReference>
<name>A0A0A0EAF6_9RHOB</name>
<dbReference type="OrthoDB" id="7828060at2"/>
<protein>
    <submittedName>
        <fullName evidence="1">Uncharacterized protein</fullName>
    </submittedName>
</protein>
<comment type="caution">
    <text evidence="1">The sequence shown here is derived from an EMBL/GenBank/DDBJ whole genome shotgun (WGS) entry which is preliminary data.</text>
</comment>
<accession>A0A0A0EAF6</accession>
<dbReference type="AlphaFoldDB" id="A0A0A0EAF6"/>